<keyword evidence="1" id="KW-0732">Signal</keyword>
<dbReference type="Proteomes" id="UP000190130">
    <property type="component" value="Unassembled WGS sequence"/>
</dbReference>
<dbReference type="Gene3D" id="3.30.1380.10">
    <property type="match status" value="1"/>
</dbReference>
<feature type="chain" id="PRO_5012007203" description="Peptidase M15" evidence="1">
    <location>
        <begin position="22"/>
        <end position="150"/>
    </location>
</feature>
<reference evidence="2 3" key="1">
    <citation type="submission" date="2017-02" db="EMBL/GenBank/DDBJ databases">
        <authorList>
            <person name="Peterson S.W."/>
        </authorList>
    </citation>
    <scope>NUCLEOTIDE SEQUENCE [LARGE SCALE GENOMIC DNA]</scope>
    <source>
        <strain evidence="2 3">DSM 9653</strain>
    </source>
</reference>
<dbReference type="EMBL" id="FUYX01000004">
    <property type="protein sequence ID" value="SKB67860.1"/>
    <property type="molecule type" value="Genomic_DNA"/>
</dbReference>
<evidence type="ECO:0000256" key="1">
    <source>
        <dbReference type="SAM" id="SignalP"/>
    </source>
</evidence>
<evidence type="ECO:0000313" key="3">
    <source>
        <dbReference type="Proteomes" id="UP000190130"/>
    </source>
</evidence>
<accession>A0A1T5D8N4</accession>
<sequence>MMRRSSLLALVFGFLPVAAFADTPSQKISFQPQVKGLHCLKPETVAMISELVAKIGPIQVTSTCGGRHARHSQHYSGKAIDFRPLATSPRKAAAVARSLASVGGVGSYSNGLLHADVGEREISWYGHKRSRYAAAASKRSRYARVARNSN</sequence>
<dbReference type="OrthoDB" id="8382078at2"/>
<proteinExistence type="predicted"/>
<protein>
    <recommendedName>
        <fullName evidence="4">Peptidase M15</fullName>
    </recommendedName>
</protein>
<organism evidence="2 3">
    <name type="scientific">Bosea thiooxidans</name>
    <dbReference type="NCBI Taxonomy" id="53254"/>
    <lineage>
        <taxon>Bacteria</taxon>
        <taxon>Pseudomonadati</taxon>
        <taxon>Pseudomonadota</taxon>
        <taxon>Alphaproteobacteria</taxon>
        <taxon>Hyphomicrobiales</taxon>
        <taxon>Boseaceae</taxon>
        <taxon>Bosea</taxon>
    </lineage>
</organism>
<name>A0A1T5D8N4_9HYPH</name>
<gene>
    <name evidence="2" type="ORF">SAMN05660750_01814</name>
</gene>
<dbReference type="AlphaFoldDB" id="A0A1T5D8N4"/>
<evidence type="ECO:0008006" key="4">
    <source>
        <dbReference type="Google" id="ProtNLM"/>
    </source>
</evidence>
<dbReference type="SUPFAM" id="SSF55166">
    <property type="entry name" value="Hedgehog/DD-peptidase"/>
    <property type="match status" value="1"/>
</dbReference>
<dbReference type="InterPro" id="IPR009045">
    <property type="entry name" value="Zn_M74/Hedgehog-like"/>
</dbReference>
<evidence type="ECO:0000313" key="2">
    <source>
        <dbReference type="EMBL" id="SKB67860.1"/>
    </source>
</evidence>
<feature type="signal peptide" evidence="1">
    <location>
        <begin position="1"/>
        <end position="21"/>
    </location>
</feature>